<gene>
    <name evidence="1" type="ORF">AAW31_00445</name>
    <name evidence="2" type="ORF">BCL69_101223</name>
</gene>
<reference evidence="3" key="1">
    <citation type="submission" date="2015-05" db="EMBL/GenBank/DDBJ databases">
        <title>Draft genome of Nitrosomonas communis strain Nm2.</title>
        <authorList>
            <person name="Kozlowski J.A."/>
            <person name="Kits K.D."/>
            <person name="Stein L.Y."/>
        </authorList>
    </citation>
    <scope>NUCLEOTIDE SEQUENCE [LARGE SCALE GENOMIC DNA]</scope>
    <source>
        <strain evidence="3">Nm2</strain>
    </source>
</reference>
<dbReference type="PATRIC" id="fig|44574.3.peg.111"/>
<reference evidence="2 4" key="3">
    <citation type="submission" date="2019-07" db="EMBL/GenBank/DDBJ databases">
        <title>Active sludge and wastewater microbial communities from Klosterneuburg, Austria.</title>
        <authorList>
            <person name="Wagner M."/>
        </authorList>
    </citation>
    <scope>NUCLEOTIDE SEQUENCE [LARGE SCALE GENOMIC DNA]</scope>
    <source>
        <strain evidence="2 4">Nm2</strain>
    </source>
</reference>
<dbReference type="Proteomes" id="UP000324176">
    <property type="component" value="Unassembled WGS sequence"/>
</dbReference>
<dbReference type="AlphaFoldDB" id="A0A0F7K8X1"/>
<evidence type="ECO:0000313" key="3">
    <source>
        <dbReference type="Proteomes" id="UP000034156"/>
    </source>
</evidence>
<name>A0A0F7K8X1_9PROT</name>
<organism evidence="1 3">
    <name type="scientific">Nitrosomonas communis</name>
    <dbReference type="NCBI Taxonomy" id="44574"/>
    <lineage>
        <taxon>Bacteria</taxon>
        <taxon>Pseudomonadati</taxon>
        <taxon>Pseudomonadota</taxon>
        <taxon>Betaproteobacteria</taxon>
        <taxon>Nitrosomonadales</taxon>
        <taxon>Nitrosomonadaceae</taxon>
        <taxon>Nitrosomonas</taxon>
    </lineage>
</organism>
<dbReference type="EMBL" id="CP011451">
    <property type="protein sequence ID" value="AKH36630.1"/>
    <property type="molecule type" value="Genomic_DNA"/>
</dbReference>
<evidence type="ECO:0000313" key="4">
    <source>
        <dbReference type="Proteomes" id="UP000324176"/>
    </source>
</evidence>
<dbReference type="KEGG" id="nco:AAW31_00445"/>
<reference evidence="1 3" key="2">
    <citation type="journal article" date="2016" name="Genome Announc.">
        <title>Genome Sequence of Nitrosomonas communis Strain Nm2, a Mesophilic Ammonia-Oxidizing Bacterium Isolated from Mediterranean Soil.</title>
        <authorList>
            <person name="Kozlowski J.A."/>
            <person name="Kits K.D."/>
            <person name="Stein L.Y."/>
        </authorList>
    </citation>
    <scope>NUCLEOTIDE SEQUENCE [LARGE SCALE GENOMIC DNA]</scope>
    <source>
        <strain evidence="1 3">Nm2</strain>
    </source>
</reference>
<keyword evidence="3" id="KW-1185">Reference proteome</keyword>
<proteinExistence type="predicted"/>
<dbReference type="Proteomes" id="UP000034156">
    <property type="component" value="Chromosome"/>
</dbReference>
<dbReference type="EMBL" id="VNHT01000012">
    <property type="protein sequence ID" value="TYP90999.1"/>
    <property type="molecule type" value="Genomic_DNA"/>
</dbReference>
<evidence type="ECO:0000313" key="1">
    <source>
        <dbReference type="EMBL" id="AKH36630.1"/>
    </source>
</evidence>
<accession>A0A0F7K8X1</accession>
<evidence type="ECO:0000313" key="2">
    <source>
        <dbReference type="EMBL" id="TYP90999.1"/>
    </source>
</evidence>
<protein>
    <submittedName>
        <fullName evidence="1">Uncharacterized protein</fullName>
    </submittedName>
</protein>
<sequence length="377" mass="41710">MAVVLVCSVSAASAWTVDGDNADFNEGDLVDNVEADVDFNSDFEENFDWNGDFASSLRPRDFDPSKDFYQGADSDQSSIDYQNGNFAQPESFERTYDPSPGRDFEQYNKVMANDHANHDMGSAHQDKQSVELAHPPQEGEFVPDYEFAPVYQATDGDATQHDQPIQQDGSAQADLSIQTNAAQGDSLAQNIHIQNIQSLQKNEHDHHGGLSHGIWHGQHHVHHHDFDIGFGLLGIGPGWGFSPFYPFTPFSGFDYYGYGGFAPYSNFGFHSSYASFGGIGFYSGYVPAGYAGFGPYGRFESYYPLDGFPAVVADAAFPIAMTSTPASKPTYIQQQNVSQPAAAIKTNYWHYCRKPEGYYPYVRKCPDGWVKIPPQPS</sequence>